<reference evidence="12 13" key="1">
    <citation type="journal article" date="2014" name="Antonie Van Leeuwenhoek">
        <title>Hyphomonas beringensis sp. nov. and Hyphomonas chukchiensis sp. nov., isolated from surface seawater of the Bering Sea and Chukchi Sea.</title>
        <authorList>
            <person name="Li C."/>
            <person name="Lai Q."/>
            <person name="Li G."/>
            <person name="Dong C."/>
            <person name="Wang J."/>
            <person name="Liao Y."/>
            <person name="Shao Z."/>
        </authorList>
    </citation>
    <scope>NUCLEOTIDE SEQUENCE [LARGE SCALE GENOMIC DNA]</scope>
    <source>
        <strain evidence="12 13">VP2</strain>
    </source>
</reference>
<sequence>MVRKLAVAAMMLALPFAGQASAQEAPADDGSLTLEAIAAVVNDRPISFTDVRDRARMLLLSLGGQQPSPEQVQQITGQALEQLIDERLQLEKASEFELEISKEEIDGAVEGMAAQSGLTGADLKSQLLAAGIDPSSLEEQMRAELAWNRVMSGLYGSRIRISDNQVDDQIEQLRLAAKKTQYRISEIFLFAPDPETRTQAEEAARSIVEQLKAGADFRIAAQRLSSAPTAATGGDMGWVSASDLPPELVPAIESAAGPGLLEPITVDNGVYILYIQNKREPAEATTKVDLIRLITSDATDENLKAAMERITSCDDVQTVANTTQGLRAQPLEDINIEELGPEGKSLVESAEIGKPTDIFAVSGGLGTMYVCRREEGAEALPSREDLKNSLKGRELNMISERELRNLRRDATIIYR</sequence>
<keyword evidence="6 9" id="KW-0413">Isomerase</keyword>
<dbReference type="PANTHER" id="PTHR47637:SF1">
    <property type="entry name" value="CHAPERONE SURA"/>
    <property type="match status" value="1"/>
</dbReference>
<dbReference type="RefSeq" id="WP_035582465.1">
    <property type="nucleotide sequence ID" value="NZ_ARYJ01000007.1"/>
</dbReference>
<evidence type="ECO:0000313" key="13">
    <source>
        <dbReference type="Proteomes" id="UP000024816"/>
    </source>
</evidence>
<dbReference type="InterPro" id="IPR046357">
    <property type="entry name" value="PPIase_dom_sf"/>
</dbReference>
<feature type="domain" description="PpiC" evidence="11">
    <location>
        <begin position="179"/>
        <end position="277"/>
    </location>
</feature>
<proteinExistence type="predicted"/>
<evidence type="ECO:0000256" key="1">
    <source>
        <dbReference type="ARBA" id="ARBA00018370"/>
    </source>
</evidence>
<dbReference type="Pfam" id="PF09312">
    <property type="entry name" value="SurA_N"/>
    <property type="match status" value="1"/>
</dbReference>
<evidence type="ECO:0000256" key="8">
    <source>
        <dbReference type="ARBA" id="ARBA00031484"/>
    </source>
</evidence>
<keyword evidence="5" id="KW-0143">Chaperone</keyword>
<evidence type="ECO:0000256" key="5">
    <source>
        <dbReference type="ARBA" id="ARBA00023186"/>
    </source>
</evidence>
<feature type="chain" id="PRO_5007752525" description="Parvulin-like PPIase" evidence="10">
    <location>
        <begin position="23"/>
        <end position="415"/>
    </location>
</feature>
<dbReference type="eggNOG" id="COG0760">
    <property type="taxonomic scope" value="Bacteria"/>
</dbReference>
<comment type="caution">
    <text evidence="12">The sequence shown here is derived from an EMBL/GenBank/DDBJ whole genome shotgun (WGS) entry which is preliminary data.</text>
</comment>
<dbReference type="Gene3D" id="3.10.50.40">
    <property type="match status" value="1"/>
</dbReference>
<dbReference type="PANTHER" id="PTHR47637">
    <property type="entry name" value="CHAPERONE SURA"/>
    <property type="match status" value="1"/>
</dbReference>
<evidence type="ECO:0000259" key="11">
    <source>
        <dbReference type="PROSITE" id="PS50198"/>
    </source>
</evidence>
<dbReference type="STRING" id="1280952.HJA_11709"/>
<dbReference type="GO" id="GO:0003755">
    <property type="term" value="F:peptidyl-prolyl cis-trans isomerase activity"/>
    <property type="evidence" value="ECO:0007669"/>
    <property type="project" value="UniProtKB-KW"/>
</dbReference>
<evidence type="ECO:0000256" key="3">
    <source>
        <dbReference type="ARBA" id="ARBA00022764"/>
    </source>
</evidence>
<evidence type="ECO:0000256" key="6">
    <source>
        <dbReference type="ARBA" id="ARBA00023235"/>
    </source>
</evidence>
<dbReference type="InterPro" id="IPR000297">
    <property type="entry name" value="PPIase_PpiC"/>
</dbReference>
<dbReference type="Gene3D" id="1.10.4030.10">
    <property type="entry name" value="Porin chaperone SurA, peptide-binding domain"/>
    <property type="match status" value="1"/>
</dbReference>
<keyword evidence="2 10" id="KW-0732">Signal</keyword>
<dbReference type="PATRIC" id="fig|1280952.3.peg.2341"/>
<dbReference type="InterPro" id="IPR027304">
    <property type="entry name" value="Trigger_fact/SurA_dom_sf"/>
</dbReference>
<accession>A0A059FAL8</accession>
<dbReference type="PROSITE" id="PS50198">
    <property type="entry name" value="PPIC_PPIASE_2"/>
    <property type="match status" value="1"/>
</dbReference>
<evidence type="ECO:0000256" key="10">
    <source>
        <dbReference type="SAM" id="SignalP"/>
    </source>
</evidence>
<dbReference type="EMBL" id="ARYJ01000007">
    <property type="protein sequence ID" value="KCZ87664.1"/>
    <property type="molecule type" value="Genomic_DNA"/>
</dbReference>
<organism evidence="12 13">
    <name type="scientific">Hyphomonas jannaschiana VP2</name>
    <dbReference type="NCBI Taxonomy" id="1280952"/>
    <lineage>
        <taxon>Bacteria</taxon>
        <taxon>Pseudomonadati</taxon>
        <taxon>Pseudomonadota</taxon>
        <taxon>Alphaproteobacteria</taxon>
        <taxon>Hyphomonadales</taxon>
        <taxon>Hyphomonadaceae</taxon>
        <taxon>Hyphomonas</taxon>
    </lineage>
</organism>
<evidence type="ECO:0000313" key="12">
    <source>
        <dbReference type="EMBL" id="KCZ87664.1"/>
    </source>
</evidence>
<dbReference type="Proteomes" id="UP000024816">
    <property type="component" value="Unassembled WGS sequence"/>
</dbReference>
<dbReference type="SUPFAM" id="SSF54534">
    <property type="entry name" value="FKBP-like"/>
    <property type="match status" value="1"/>
</dbReference>
<protein>
    <recommendedName>
        <fullName evidence="1">Parvulin-like PPIase</fullName>
    </recommendedName>
    <alternativeName>
        <fullName evidence="7">Peptidyl-prolyl cis-trans isomerase plp</fullName>
    </alternativeName>
    <alternativeName>
        <fullName evidence="8">Rotamase plp</fullName>
    </alternativeName>
</protein>
<dbReference type="InterPro" id="IPR015391">
    <property type="entry name" value="SurA_N"/>
</dbReference>
<keyword evidence="13" id="KW-1185">Reference proteome</keyword>
<evidence type="ECO:0000256" key="4">
    <source>
        <dbReference type="ARBA" id="ARBA00023110"/>
    </source>
</evidence>
<dbReference type="SUPFAM" id="SSF109998">
    <property type="entry name" value="Triger factor/SurA peptide-binding domain-like"/>
    <property type="match status" value="1"/>
</dbReference>
<keyword evidence="3" id="KW-0574">Periplasm</keyword>
<name>A0A059FAL8_9PROT</name>
<evidence type="ECO:0000256" key="7">
    <source>
        <dbReference type="ARBA" id="ARBA00030642"/>
    </source>
</evidence>
<dbReference type="AlphaFoldDB" id="A0A059FAL8"/>
<dbReference type="Pfam" id="PF00639">
    <property type="entry name" value="Rotamase"/>
    <property type="match status" value="1"/>
</dbReference>
<feature type="signal peptide" evidence="10">
    <location>
        <begin position="1"/>
        <end position="22"/>
    </location>
</feature>
<evidence type="ECO:0000256" key="2">
    <source>
        <dbReference type="ARBA" id="ARBA00022729"/>
    </source>
</evidence>
<gene>
    <name evidence="12" type="ORF">HJA_11709</name>
</gene>
<evidence type="ECO:0000256" key="9">
    <source>
        <dbReference type="PROSITE-ProRule" id="PRU00278"/>
    </source>
</evidence>
<keyword evidence="4 9" id="KW-0697">Rotamase</keyword>
<dbReference type="InterPro" id="IPR050280">
    <property type="entry name" value="OMP_Chaperone_SurA"/>
</dbReference>